<dbReference type="InterPro" id="IPR015484">
    <property type="entry name" value="CD3_esu/gsu/dsu"/>
</dbReference>
<dbReference type="GO" id="GO:0007166">
    <property type="term" value="P:cell surface receptor signaling pathway"/>
    <property type="evidence" value="ECO:0007669"/>
    <property type="project" value="TreeGrafter"/>
</dbReference>
<reference evidence="6" key="2">
    <citation type="journal article" date="2016" name="Nong Ye Sheng Wu Ji Shu Xue Bao">
        <title>Molecular Cloning and Induced Expression of CD3 Genes of Lateolabrax japonicus.</title>
        <authorList>
            <person name="Chen Z.-T."/>
            <person name="Gu X.-Y."/>
            <person name="Qian Y.-X."/>
        </authorList>
    </citation>
    <scope>NUCLEOTIDE SEQUENCE</scope>
</reference>
<reference evidence="6" key="1">
    <citation type="submission" date="2015-06" db="EMBL/GenBank/DDBJ databases">
        <authorList>
            <person name="Hoefler B.C."/>
            <person name="Straight P.D."/>
        </authorList>
    </citation>
    <scope>NUCLEOTIDE SEQUENCE</scope>
</reference>
<keyword evidence="3" id="KW-1133">Transmembrane helix</keyword>
<evidence type="ECO:0000256" key="2">
    <source>
        <dbReference type="SAM" id="MobiDB-lite"/>
    </source>
</evidence>
<protein>
    <submittedName>
        <fullName evidence="6">CD3 gamma/delta</fullName>
    </submittedName>
</protein>
<proteinExistence type="evidence at transcript level"/>
<dbReference type="EMBL" id="KT223815">
    <property type="protein sequence ID" value="AND78198.1"/>
    <property type="molecule type" value="mRNA"/>
</dbReference>
<accession>A0A1B0WVD6</accession>
<evidence type="ECO:0000259" key="5">
    <source>
        <dbReference type="Pfam" id="PF16680"/>
    </source>
</evidence>
<dbReference type="AlphaFoldDB" id="A0A1B0WVD6"/>
<dbReference type="PANTHER" id="PTHR10570">
    <property type="entry name" value="T-CELL SURFACE GLYCOPROTEIN CD3 GAMMA CHAIN / DELTA CHAIN"/>
    <property type="match status" value="1"/>
</dbReference>
<evidence type="ECO:0000256" key="1">
    <source>
        <dbReference type="ARBA" id="ARBA00023319"/>
    </source>
</evidence>
<sequence length="182" mass="20364">MKCQIILPACLLLLWTLTASAPTNEKKKKVKVTIVSDGIVLSCPDNYLLKSEKSEWNTSLKLPFQDDKSGEFRCEEIGEKRTDDNPKLFVKFRTCDNCIELDEAALAGMIVGNVVATTVIGVAVYLIASQTRISPTTSHKKSSDRQQLVPNEGSSRAFNEHYQPLNLRSGQKETYDVLKNRK</sequence>
<dbReference type="GO" id="GO:0042105">
    <property type="term" value="C:alpha-beta T cell receptor complex"/>
    <property type="evidence" value="ECO:0007669"/>
    <property type="project" value="TreeGrafter"/>
</dbReference>
<dbReference type="PANTHER" id="PTHR10570:SF8">
    <property type="entry name" value="T-CELL SURFACE GLYCOPROTEIN CD3 GAMMA CHAIN"/>
    <property type="match status" value="1"/>
</dbReference>
<evidence type="ECO:0000256" key="4">
    <source>
        <dbReference type="SAM" id="SignalP"/>
    </source>
</evidence>
<keyword evidence="3" id="KW-0812">Transmembrane</keyword>
<dbReference type="InterPro" id="IPR013783">
    <property type="entry name" value="Ig-like_fold"/>
</dbReference>
<dbReference type="GO" id="GO:0004888">
    <property type="term" value="F:transmembrane signaling receptor activity"/>
    <property type="evidence" value="ECO:0007669"/>
    <property type="project" value="TreeGrafter"/>
</dbReference>
<dbReference type="Pfam" id="PF16680">
    <property type="entry name" value="Ig_4"/>
    <property type="match status" value="1"/>
</dbReference>
<feature type="region of interest" description="Disordered" evidence="2">
    <location>
        <begin position="135"/>
        <end position="163"/>
    </location>
</feature>
<evidence type="ECO:0000256" key="3">
    <source>
        <dbReference type="SAM" id="Phobius"/>
    </source>
</evidence>
<keyword evidence="3" id="KW-0472">Membrane</keyword>
<feature type="compositionally biased region" description="Polar residues" evidence="2">
    <location>
        <begin position="145"/>
        <end position="157"/>
    </location>
</feature>
<feature type="signal peptide" evidence="4">
    <location>
        <begin position="1"/>
        <end position="20"/>
    </location>
</feature>
<dbReference type="Gene3D" id="2.60.40.10">
    <property type="entry name" value="Immunoglobulins"/>
    <property type="match status" value="1"/>
</dbReference>
<organism evidence="6">
    <name type="scientific">Lateolabrax japonicus</name>
    <name type="common">Japanese sea perch</name>
    <name type="synonym">Japanese sea bass</name>
    <dbReference type="NCBI Taxonomy" id="8164"/>
    <lineage>
        <taxon>Eukaryota</taxon>
        <taxon>Metazoa</taxon>
        <taxon>Chordata</taxon>
        <taxon>Craniata</taxon>
        <taxon>Vertebrata</taxon>
        <taxon>Euteleostomi</taxon>
        <taxon>Actinopterygii</taxon>
        <taxon>Neopterygii</taxon>
        <taxon>Teleostei</taxon>
        <taxon>Neoteleostei</taxon>
        <taxon>Acanthomorphata</taxon>
        <taxon>Eupercaria</taxon>
        <taxon>Acropomatiformes</taxon>
        <taxon>Lateolabracidae</taxon>
        <taxon>Lateolabrax</taxon>
    </lineage>
</organism>
<feature type="domain" description="CD3 gamma/delta subunit Ig-like" evidence="5">
    <location>
        <begin position="52"/>
        <end position="101"/>
    </location>
</feature>
<dbReference type="GO" id="GO:0009897">
    <property type="term" value="C:external side of plasma membrane"/>
    <property type="evidence" value="ECO:0007669"/>
    <property type="project" value="TreeGrafter"/>
</dbReference>
<name>A0A1B0WVD6_LATJA</name>
<feature type="transmembrane region" description="Helical" evidence="3">
    <location>
        <begin position="104"/>
        <end position="128"/>
    </location>
</feature>
<feature type="chain" id="PRO_5008517405" evidence="4">
    <location>
        <begin position="21"/>
        <end position="182"/>
    </location>
</feature>
<dbReference type="GO" id="GO:0045059">
    <property type="term" value="P:positive thymic T cell selection"/>
    <property type="evidence" value="ECO:0007669"/>
    <property type="project" value="TreeGrafter"/>
</dbReference>
<keyword evidence="4" id="KW-0732">Signal</keyword>
<dbReference type="InterPro" id="IPR032052">
    <property type="entry name" value="Ig_4"/>
</dbReference>
<evidence type="ECO:0000313" key="6">
    <source>
        <dbReference type="EMBL" id="AND78198.1"/>
    </source>
</evidence>
<keyword evidence="1" id="KW-0393">Immunoglobulin domain</keyword>